<comment type="caution">
    <text evidence="2">The sequence shown here is derived from an EMBL/GenBank/DDBJ whole genome shotgun (WGS) entry which is preliminary data.</text>
</comment>
<name>A0A2T9Z1J0_9FUNG</name>
<gene>
    <name evidence="2" type="ORF">BB559_001586</name>
</gene>
<evidence type="ECO:0000256" key="1">
    <source>
        <dbReference type="SAM" id="Coils"/>
    </source>
</evidence>
<keyword evidence="3" id="KW-1185">Reference proteome</keyword>
<proteinExistence type="predicted"/>
<accession>A0A2T9Z1J0</accession>
<organism evidence="2 3">
    <name type="scientific">Furculomyces boomerangus</name>
    <dbReference type="NCBI Taxonomy" id="61424"/>
    <lineage>
        <taxon>Eukaryota</taxon>
        <taxon>Fungi</taxon>
        <taxon>Fungi incertae sedis</taxon>
        <taxon>Zoopagomycota</taxon>
        <taxon>Kickxellomycotina</taxon>
        <taxon>Harpellomycetes</taxon>
        <taxon>Harpellales</taxon>
        <taxon>Harpellaceae</taxon>
        <taxon>Furculomyces</taxon>
    </lineage>
</organism>
<reference evidence="2 3" key="1">
    <citation type="journal article" date="2018" name="MBio">
        <title>Comparative Genomics Reveals the Core Gene Toolbox for the Fungus-Insect Symbiosis.</title>
        <authorList>
            <person name="Wang Y."/>
            <person name="Stata M."/>
            <person name="Wang W."/>
            <person name="Stajich J.E."/>
            <person name="White M.M."/>
            <person name="Moncalvo J.M."/>
        </authorList>
    </citation>
    <scope>NUCLEOTIDE SEQUENCE [LARGE SCALE GENOMIC DNA]</scope>
    <source>
        <strain evidence="2 3">AUS-77-4</strain>
    </source>
</reference>
<sequence>MEIESLDEGKLMVGSNVKRYTQRPKHQNLSENRVMRSDLNDTSVKLSGVKDPKKKISNISEILGVMESHSFNKKTFKSTEMLLQEIKKPPTKKQSKRKSVDKETEKIKTLLEIETGRANNLEQTLKLLQQDVETTKQNILALENQLSAKDQIIESLLLDRVPSKDFQEVCLANQKLAEEINEKNVLLKECEDLIAEFVRKQEN</sequence>
<keyword evidence="1" id="KW-0175">Coiled coil</keyword>
<evidence type="ECO:0000313" key="2">
    <source>
        <dbReference type="EMBL" id="PVU98429.1"/>
    </source>
</evidence>
<dbReference type="AlphaFoldDB" id="A0A2T9Z1J0"/>
<dbReference type="Proteomes" id="UP000245699">
    <property type="component" value="Unassembled WGS sequence"/>
</dbReference>
<dbReference type="OrthoDB" id="5598276at2759"/>
<feature type="coiled-coil region" evidence="1">
    <location>
        <begin position="111"/>
        <end position="145"/>
    </location>
</feature>
<evidence type="ECO:0000313" key="3">
    <source>
        <dbReference type="Proteomes" id="UP000245699"/>
    </source>
</evidence>
<dbReference type="EMBL" id="MBFT01000080">
    <property type="protein sequence ID" value="PVU98429.1"/>
    <property type="molecule type" value="Genomic_DNA"/>
</dbReference>
<protein>
    <submittedName>
        <fullName evidence="2">Uncharacterized protein</fullName>
    </submittedName>
</protein>